<sequence length="181" mass="20035">MSRSETSETFDTIGVTSRAQWWGTGSEAKHGREGREGGKPSTPPPPPPDVEPFAVFWDFLTSVKQVTFESHYVNSQRLGYLSSLPDFGASAHGHANHLDHLSRMSHGTFLVGTRSFLADLSAVATEWSTVTVCCSRCPLDKLSKYIVASLLVQYQLRQVISDIYSNKIMPTCTDTVSDMCW</sequence>
<dbReference type="GeneID" id="20822561"/>
<dbReference type="Proteomes" id="UP000008065">
    <property type="component" value="Unassembled WGS sequence"/>
</dbReference>
<dbReference type="HOGENOM" id="CLU_1489401_0_0_1"/>
<dbReference type="KEGG" id="nte:NEUTE1DRAFT111329"/>
<organism evidence="2 3">
    <name type="scientific">Neurospora tetrasperma (strain FGSC 2508 / ATCC MYA-4615 / P0657)</name>
    <dbReference type="NCBI Taxonomy" id="510951"/>
    <lineage>
        <taxon>Eukaryota</taxon>
        <taxon>Fungi</taxon>
        <taxon>Dikarya</taxon>
        <taxon>Ascomycota</taxon>
        <taxon>Pezizomycotina</taxon>
        <taxon>Sordariomycetes</taxon>
        <taxon>Sordariomycetidae</taxon>
        <taxon>Sordariales</taxon>
        <taxon>Sordariaceae</taxon>
        <taxon>Neurospora</taxon>
    </lineage>
</organism>
<feature type="region of interest" description="Disordered" evidence="1">
    <location>
        <begin position="1"/>
        <end position="47"/>
    </location>
</feature>
<evidence type="ECO:0000313" key="2">
    <source>
        <dbReference type="EMBL" id="EGO56944.1"/>
    </source>
</evidence>
<dbReference type="AlphaFoldDB" id="F8MRP3"/>
<feature type="compositionally biased region" description="Polar residues" evidence="1">
    <location>
        <begin position="1"/>
        <end position="19"/>
    </location>
</feature>
<protein>
    <submittedName>
        <fullName evidence="2">Uncharacterized protein</fullName>
    </submittedName>
</protein>
<feature type="compositionally biased region" description="Basic and acidic residues" evidence="1">
    <location>
        <begin position="27"/>
        <end position="38"/>
    </location>
</feature>
<evidence type="ECO:0000256" key="1">
    <source>
        <dbReference type="SAM" id="MobiDB-lite"/>
    </source>
</evidence>
<dbReference type="VEuPathDB" id="FungiDB:NEUTE1DRAFT_111329"/>
<reference evidence="3" key="1">
    <citation type="journal article" date="2011" name="Genetics">
        <title>Massive changes in genome architecture accompany the transition to self-fertility in the filamentous fungus Neurospora tetrasperma.</title>
        <authorList>
            <person name="Ellison C.E."/>
            <person name="Stajich J.E."/>
            <person name="Jacobson D.J."/>
            <person name="Natvig D.O."/>
            <person name="Lapidus A."/>
            <person name="Foster B."/>
            <person name="Aerts A."/>
            <person name="Riley R."/>
            <person name="Lindquist E.A."/>
            <person name="Grigoriev I.V."/>
            <person name="Taylor J.W."/>
        </authorList>
    </citation>
    <scope>NUCLEOTIDE SEQUENCE [LARGE SCALE GENOMIC DNA]</scope>
    <source>
        <strain evidence="3">FGSC 2508 / P0657</strain>
    </source>
</reference>
<dbReference type="RefSeq" id="XP_009852485.1">
    <property type="nucleotide sequence ID" value="XM_009854183.1"/>
</dbReference>
<keyword evidence="3" id="KW-1185">Reference proteome</keyword>
<name>F8MRP3_NEUT8</name>
<proteinExistence type="predicted"/>
<accession>F8MRP3</accession>
<dbReference type="EMBL" id="GL891305">
    <property type="protein sequence ID" value="EGO56944.1"/>
    <property type="molecule type" value="Genomic_DNA"/>
</dbReference>
<gene>
    <name evidence="2" type="ORF">NEUTE1DRAFT_111329</name>
</gene>
<evidence type="ECO:0000313" key="3">
    <source>
        <dbReference type="Proteomes" id="UP000008065"/>
    </source>
</evidence>